<dbReference type="AlphaFoldDB" id="A0A9N9NV89"/>
<evidence type="ECO:0000313" key="2">
    <source>
        <dbReference type="Proteomes" id="UP000789570"/>
    </source>
</evidence>
<protein>
    <submittedName>
        <fullName evidence="1">8930_t:CDS:1</fullName>
    </submittedName>
</protein>
<name>A0A9N9NV89_9GLOM</name>
<organism evidence="1 2">
    <name type="scientific">Funneliformis caledonium</name>
    <dbReference type="NCBI Taxonomy" id="1117310"/>
    <lineage>
        <taxon>Eukaryota</taxon>
        <taxon>Fungi</taxon>
        <taxon>Fungi incertae sedis</taxon>
        <taxon>Mucoromycota</taxon>
        <taxon>Glomeromycotina</taxon>
        <taxon>Glomeromycetes</taxon>
        <taxon>Glomerales</taxon>
        <taxon>Glomeraceae</taxon>
        <taxon>Funneliformis</taxon>
    </lineage>
</organism>
<gene>
    <name evidence="1" type="ORF">FCALED_LOCUS17784</name>
</gene>
<proteinExistence type="predicted"/>
<reference evidence="1" key="1">
    <citation type="submission" date="2021-06" db="EMBL/GenBank/DDBJ databases">
        <authorList>
            <person name="Kallberg Y."/>
            <person name="Tangrot J."/>
            <person name="Rosling A."/>
        </authorList>
    </citation>
    <scope>NUCLEOTIDE SEQUENCE</scope>
    <source>
        <strain evidence="1">UK204</strain>
    </source>
</reference>
<dbReference type="EMBL" id="CAJVPQ010029602">
    <property type="protein sequence ID" value="CAG8775207.1"/>
    <property type="molecule type" value="Genomic_DNA"/>
</dbReference>
<sequence length="49" mass="5824">MSEYEVNDDYNKEIQYDDMNLMDPNLDFILNSSKMNLIQSEDLDKISEC</sequence>
<accession>A0A9N9NV89</accession>
<evidence type="ECO:0000313" key="1">
    <source>
        <dbReference type="EMBL" id="CAG8775207.1"/>
    </source>
</evidence>
<keyword evidence="2" id="KW-1185">Reference proteome</keyword>
<feature type="non-terminal residue" evidence="1">
    <location>
        <position position="49"/>
    </location>
</feature>
<dbReference type="OrthoDB" id="2488866at2759"/>
<dbReference type="Proteomes" id="UP000789570">
    <property type="component" value="Unassembled WGS sequence"/>
</dbReference>
<comment type="caution">
    <text evidence="1">The sequence shown here is derived from an EMBL/GenBank/DDBJ whole genome shotgun (WGS) entry which is preliminary data.</text>
</comment>